<dbReference type="Proteomes" id="UP000267342">
    <property type="component" value="Chromosome"/>
</dbReference>
<dbReference type="AlphaFoldDB" id="A0A348HCC4"/>
<organism evidence="1 2">
    <name type="scientific">Zymobacter palmae</name>
    <dbReference type="NCBI Taxonomy" id="33074"/>
    <lineage>
        <taxon>Bacteria</taxon>
        <taxon>Pseudomonadati</taxon>
        <taxon>Pseudomonadota</taxon>
        <taxon>Gammaproteobacteria</taxon>
        <taxon>Oceanospirillales</taxon>
        <taxon>Halomonadaceae</taxon>
        <taxon>Zymobacter group</taxon>
        <taxon>Zymobacter</taxon>
    </lineage>
</organism>
<dbReference type="KEGG" id="zpl:ZBT109_0488"/>
<reference evidence="1 2" key="1">
    <citation type="submission" date="2018-09" db="EMBL/GenBank/DDBJ databases">
        <title>Zymobacter palmae IAM14233 (=T109) whole genome analysis.</title>
        <authorList>
            <person name="Yanase H."/>
        </authorList>
    </citation>
    <scope>NUCLEOTIDE SEQUENCE [LARGE SCALE GENOMIC DNA]</scope>
    <source>
        <strain evidence="1 2">IAM14233</strain>
    </source>
</reference>
<protein>
    <submittedName>
        <fullName evidence="1">Predicted transcriptional regulators</fullName>
    </submittedName>
</protein>
<gene>
    <name evidence="1" type="ORF">ZBT109_0488</name>
</gene>
<proteinExistence type="predicted"/>
<evidence type="ECO:0000313" key="2">
    <source>
        <dbReference type="Proteomes" id="UP000267342"/>
    </source>
</evidence>
<dbReference type="STRING" id="1123510.GCA_000620025_01451"/>
<accession>A0A348HCC4</accession>
<sequence>MKFSEMVEHFERSLPGAESFKTAKAHCDAIMQDEPFQAAAAFLIAGFCRTYVLLYEDQAVTSEFASKNKLQLLQYMQHLDQALTTQDPAKAYVAINEVLQQYLASDRIF</sequence>
<name>A0A348HCC4_9GAMM</name>
<dbReference type="RefSeq" id="WP_027704839.1">
    <property type="nucleotide sequence ID" value="NZ_AP018933.1"/>
</dbReference>
<evidence type="ECO:0000313" key="1">
    <source>
        <dbReference type="EMBL" id="BBG29276.1"/>
    </source>
</evidence>
<dbReference type="OrthoDB" id="8966094at2"/>
<dbReference type="EMBL" id="AP018933">
    <property type="protein sequence ID" value="BBG29276.1"/>
    <property type="molecule type" value="Genomic_DNA"/>
</dbReference>
<keyword evidence="2" id="KW-1185">Reference proteome</keyword>